<protein>
    <recommendedName>
        <fullName evidence="4">BTB domain-containing protein</fullName>
    </recommendedName>
</protein>
<proteinExistence type="predicted"/>
<feature type="region of interest" description="Disordered" evidence="1">
    <location>
        <begin position="182"/>
        <end position="203"/>
    </location>
</feature>
<organism evidence="2 3">
    <name type="scientific">Septoria linicola</name>
    <dbReference type="NCBI Taxonomy" id="215465"/>
    <lineage>
        <taxon>Eukaryota</taxon>
        <taxon>Fungi</taxon>
        <taxon>Dikarya</taxon>
        <taxon>Ascomycota</taxon>
        <taxon>Pezizomycotina</taxon>
        <taxon>Dothideomycetes</taxon>
        <taxon>Dothideomycetidae</taxon>
        <taxon>Mycosphaerellales</taxon>
        <taxon>Mycosphaerellaceae</taxon>
        <taxon>Septoria</taxon>
    </lineage>
</organism>
<name>A0A9Q9EPZ8_9PEZI</name>
<dbReference type="AlphaFoldDB" id="A0A9Q9EPZ8"/>
<evidence type="ECO:0000256" key="1">
    <source>
        <dbReference type="SAM" id="MobiDB-lite"/>
    </source>
</evidence>
<gene>
    <name evidence="2" type="ORF">Slin15195_G115480</name>
</gene>
<evidence type="ECO:0000313" key="2">
    <source>
        <dbReference type="EMBL" id="USW58229.1"/>
    </source>
</evidence>
<keyword evidence="3" id="KW-1185">Reference proteome</keyword>
<sequence>MTFVNSLLLRARAFVPSVTSIGGKRGIWRRDNTTADATHLERYVKEMHAELNAKPRATFYHGYRCGNKTSQVGDTKNYLGGWKSRDVAPRCKPELSDAAKAGTDCFYDVVTFLVGPDSLPVVIHKTKLQERLAHRQDSLGGCFNASSDGDDSSTFKVPIDDPHVWRLFASWVYTGRIPQAREQPKEQHRLVSGNLESTPQRDGAGGRVVVGYWDEIELVP</sequence>
<accession>A0A9Q9EPZ8</accession>
<dbReference type="Proteomes" id="UP001056384">
    <property type="component" value="Chromosome 10"/>
</dbReference>
<reference evidence="2" key="1">
    <citation type="submission" date="2022-06" db="EMBL/GenBank/DDBJ databases">
        <title>Complete genome sequences of two strains of the flax pathogen Septoria linicola.</title>
        <authorList>
            <person name="Lapalu N."/>
            <person name="Simon A."/>
            <person name="Demenou B."/>
            <person name="Paumier D."/>
            <person name="Guillot M.-P."/>
            <person name="Gout L."/>
            <person name="Valade R."/>
        </authorList>
    </citation>
    <scope>NUCLEOTIDE SEQUENCE</scope>
    <source>
        <strain evidence="2">SE15195</strain>
    </source>
</reference>
<evidence type="ECO:0008006" key="4">
    <source>
        <dbReference type="Google" id="ProtNLM"/>
    </source>
</evidence>
<dbReference type="EMBL" id="CP099427">
    <property type="protein sequence ID" value="USW58229.1"/>
    <property type="molecule type" value="Genomic_DNA"/>
</dbReference>
<evidence type="ECO:0000313" key="3">
    <source>
        <dbReference type="Proteomes" id="UP001056384"/>
    </source>
</evidence>